<dbReference type="InterPro" id="IPR007493">
    <property type="entry name" value="DUF538"/>
</dbReference>
<protein>
    <submittedName>
        <fullName evidence="2">Uncharacterized protein</fullName>
    </submittedName>
</protein>
<dbReference type="Gene3D" id="2.30.240.10">
    <property type="entry name" value="At5g01610-like"/>
    <property type="match status" value="1"/>
</dbReference>
<name>A0A811S709_9POAL</name>
<reference evidence="2" key="1">
    <citation type="submission" date="2020-10" db="EMBL/GenBank/DDBJ databases">
        <authorList>
            <person name="Han B."/>
            <person name="Lu T."/>
            <person name="Zhao Q."/>
            <person name="Huang X."/>
            <person name="Zhao Y."/>
        </authorList>
    </citation>
    <scope>NUCLEOTIDE SEQUENCE</scope>
</reference>
<dbReference type="OrthoDB" id="674545at2759"/>
<dbReference type="SUPFAM" id="SSF141562">
    <property type="entry name" value="At5g01610-like"/>
    <property type="match status" value="1"/>
</dbReference>
<dbReference type="Proteomes" id="UP000604825">
    <property type="component" value="Unassembled WGS sequence"/>
</dbReference>
<evidence type="ECO:0000256" key="1">
    <source>
        <dbReference type="SAM" id="SignalP"/>
    </source>
</evidence>
<organism evidence="2 3">
    <name type="scientific">Miscanthus lutarioriparius</name>
    <dbReference type="NCBI Taxonomy" id="422564"/>
    <lineage>
        <taxon>Eukaryota</taxon>
        <taxon>Viridiplantae</taxon>
        <taxon>Streptophyta</taxon>
        <taxon>Embryophyta</taxon>
        <taxon>Tracheophyta</taxon>
        <taxon>Spermatophyta</taxon>
        <taxon>Magnoliopsida</taxon>
        <taxon>Liliopsida</taxon>
        <taxon>Poales</taxon>
        <taxon>Poaceae</taxon>
        <taxon>PACMAD clade</taxon>
        <taxon>Panicoideae</taxon>
        <taxon>Andropogonodae</taxon>
        <taxon>Andropogoneae</taxon>
        <taxon>Saccharinae</taxon>
        <taxon>Miscanthus</taxon>
    </lineage>
</organism>
<feature type="chain" id="PRO_5032990027" evidence="1">
    <location>
        <begin position="24"/>
        <end position="147"/>
    </location>
</feature>
<evidence type="ECO:0000313" key="3">
    <source>
        <dbReference type="Proteomes" id="UP000604825"/>
    </source>
</evidence>
<dbReference type="PANTHER" id="PTHR31676">
    <property type="entry name" value="T31J12.3 PROTEIN-RELATED"/>
    <property type="match status" value="1"/>
</dbReference>
<dbReference type="PANTHER" id="PTHR31676:SF92">
    <property type="entry name" value="XYLANASE INHIBITOR C-TERMINAL DOMAIN-CONTAINING PROTEIN"/>
    <property type="match status" value="1"/>
</dbReference>
<sequence>MAKQHILLLVTLACIHHIAYVASLKAAATGTAYDILDKNNLPRGLLPQGVRSYVLNPDGKLEVTLAGRCEIPVTFGGQQLKFRFSSTVGGVIKPGSIQEVYGVDVQIKFGWLGIRQVDRAGDQLTFQAKQFTQSFPVSAFGVSQSCS</sequence>
<comment type="caution">
    <text evidence="2">The sequence shown here is derived from an EMBL/GenBank/DDBJ whole genome shotgun (WGS) entry which is preliminary data.</text>
</comment>
<proteinExistence type="predicted"/>
<dbReference type="AlphaFoldDB" id="A0A811S709"/>
<evidence type="ECO:0000313" key="2">
    <source>
        <dbReference type="EMBL" id="CAD6336668.1"/>
    </source>
</evidence>
<accession>A0A811S709</accession>
<feature type="signal peptide" evidence="1">
    <location>
        <begin position="1"/>
        <end position="23"/>
    </location>
</feature>
<keyword evidence="1" id="KW-0732">Signal</keyword>
<dbReference type="InterPro" id="IPR036758">
    <property type="entry name" value="At5g01610-like"/>
</dbReference>
<dbReference type="EMBL" id="CAJGYO010000018">
    <property type="protein sequence ID" value="CAD6336668.1"/>
    <property type="molecule type" value="Genomic_DNA"/>
</dbReference>
<dbReference type="Pfam" id="PF04398">
    <property type="entry name" value="DUF538"/>
    <property type="match status" value="1"/>
</dbReference>
<keyword evidence="3" id="KW-1185">Reference proteome</keyword>
<gene>
    <name evidence="2" type="ORF">NCGR_LOCUS60766</name>
</gene>